<organism evidence="1">
    <name type="scientific">Rhipicephalus zambeziensis</name>
    <dbReference type="NCBI Taxonomy" id="60191"/>
    <lineage>
        <taxon>Eukaryota</taxon>
        <taxon>Metazoa</taxon>
        <taxon>Ecdysozoa</taxon>
        <taxon>Arthropoda</taxon>
        <taxon>Chelicerata</taxon>
        <taxon>Arachnida</taxon>
        <taxon>Acari</taxon>
        <taxon>Parasitiformes</taxon>
        <taxon>Ixodida</taxon>
        <taxon>Ixodoidea</taxon>
        <taxon>Ixodidae</taxon>
        <taxon>Rhipicephalinae</taxon>
        <taxon>Rhipicephalus</taxon>
        <taxon>Rhipicephalus</taxon>
    </lineage>
</organism>
<dbReference type="AlphaFoldDB" id="A0A224YP73"/>
<dbReference type="InterPro" id="IPR024079">
    <property type="entry name" value="MetalloPept_cat_dom_sf"/>
</dbReference>
<protein>
    <submittedName>
        <fullName evidence="1">Reprolysin</fullName>
    </submittedName>
</protein>
<name>A0A224YP73_9ACAR</name>
<proteinExistence type="predicted"/>
<dbReference type="EMBL" id="GFPF01004907">
    <property type="protein sequence ID" value="MAA16053.1"/>
    <property type="molecule type" value="Transcribed_RNA"/>
</dbReference>
<dbReference type="Gene3D" id="3.40.390.10">
    <property type="entry name" value="Collagenase (Catalytic Domain)"/>
    <property type="match status" value="1"/>
</dbReference>
<dbReference type="SUPFAM" id="SSF55486">
    <property type="entry name" value="Metalloproteases ('zincins'), catalytic domain"/>
    <property type="match status" value="1"/>
</dbReference>
<evidence type="ECO:0000313" key="1">
    <source>
        <dbReference type="EMBL" id="MAA16053.1"/>
    </source>
</evidence>
<dbReference type="Pfam" id="PF13582">
    <property type="entry name" value="Reprolysin_3"/>
    <property type="match status" value="1"/>
</dbReference>
<accession>A0A224YP73</accession>
<reference evidence="1" key="1">
    <citation type="journal article" date="2017" name="Parasit. Vectors">
        <title>Sialotranscriptomics of Rhipicephalus zambeziensis reveals intricate expression profiles of secretory proteins and suggests tight temporal transcriptional regulation during blood-feeding.</title>
        <authorList>
            <person name="de Castro M.H."/>
            <person name="de Klerk D."/>
            <person name="Pienaar R."/>
            <person name="Rees D.J.G."/>
            <person name="Mans B.J."/>
        </authorList>
    </citation>
    <scope>NUCLEOTIDE SEQUENCE</scope>
    <source>
        <tissue evidence="1">Salivary glands</tissue>
    </source>
</reference>
<dbReference type="GO" id="GO:0008237">
    <property type="term" value="F:metallopeptidase activity"/>
    <property type="evidence" value="ECO:0007669"/>
    <property type="project" value="InterPro"/>
</dbReference>
<sequence length="362" mass="40290">MAVLLFRAYVSTVALGIPRMSFFVDLSLAYRFTSKKGDSNAEGVTVYPQVYESRQENSEKMLVIDGYSLNLKKASVLAGTVLLLEATENGTVQEYVQGSHYERHLFEDTDKLASLILKPVGRGNYHLTGMVNYTHRIEPCENWERSSQERLAHRISPIDVTPGTYDVVKDVENELENELRYPEIESRKLPEFYTVETHFITGLNHTAYFGNETEDRIAYAMLFMHSVSLRLQQLVPPARITLTAIEGLQAKKDYIHLHDDGRVMVDQTLTALGNLARTSEVHKKSDILYMAVSAGLVKIRGGKNLGGTLGMANKGKACRNGKAAIGLDRPVTFSGVQTSAHEIAHLLNADHDGHGAAKKLLR</sequence>